<evidence type="ECO:0000259" key="10">
    <source>
        <dbReference type="Pfam" id="PF01618"/>
    </source>
</evidence>
<comment type="similarity">
    <text evidence="8">Belongs to the exbB/tolQ family.</text>
</comment>
<keyword evidence="12" id="KW-1185">Reference proteome</keyword>
<keyword evidence="5 8" id="KW-0653">Protein transport</keyword>
<evidence type="ECO:0000313" key="12">
    <source>
        <dbReference type="Proteomes" id="UP001611383"/>
    </source>
</evidence>
<evidence type="ECO:0000313" key="11">
    <source>
        <dbReference type="EMBL" id="WNG46501.1"/>
    </source>
</evidence>
<feature type="domain" description="MotA/TolQ/ExbB proton channel" evidence="10">
    <location>
        <begin position="94"/>
        <end position="202"/>
    </location>
</feature>
<accession>A0ABY9WRU3</accession>
<dbReference type="PANTHER" id="PTHR30625:SF15">
    <property type="entry name" value="BIOPOLYMER TRANSPORT PROTEIN EXBB"/>
    <property type="match status" value="1"/>
</dbReference>
<evidence type="ECO:0000256" key="1">
    <source>
        <dbReference type="ARBA" id="ARBA00004651"/>
    </source>
</evidence>
<protein>
    <submittedName>
        <fullName evidence="11">MotA/TolQ/ExbB proton channel family protein</fullName>
    </submittedName>
</protein>
<comment type="subcellular location">
    <subcellularLocation>
        <location evidence="1">Cell membrane</location>
        <topology evidence="1">Multi-pass membrane protein</topology>
    </subcellularLocation>
    <subcellularLocation>
        <location evidence="8">Membrane</location>
        <topology evidence="8">Multi-pass membrane protein</topology>
    </subcellularLocation>
</comment>
<evidence type="ECO:0000256" key="4">
    <source>
        <dbReference type="ARBA" id="ARBA00022692"/>
    </source>
</evidence>
<dbReference type="InterPro" id="IPR002898">
    <property type="entry name" value="MotA_ExbB_proton_chnl"/>
</dbReference>
<sequence>MPIVEMVKNVFVLWGANWILWLLFALSLVSVGIIVERWFFFRGKQDVLRELSDTLEASLASGDFPGALAKLEKRTSLGAMVARAGLRLAPRGVAAADKGMQSALAIERSTLENRLAYLGTLGNNAPFIGLFGTVIGVLLAFEELGRATGAGGRAGQVASNAVMGAIAEALVATAVGIGVALPAVAAYNYFQRRITRMLSDTEALTNLVLAYLSARERSTPGGGSGERALPEMPVAQYSALESKSARGVV</sequence>
<dbReference type="Proteomes" id="UP001611383">
    <property type="component" value="Chromosome"/>
</dbReference>
<evidence type="ECO:0000256" key="9">
    <source>
        <dbReference type="SAM" id="Phobius"/>
    </source>
</evidence>
<keyword evidence="7 9" id="KW-0472">Membrane</keyword>
<evidence type="ECO:0000256" key="8">
    <source>
        <dbReference type="RuleBase" id="RU004057"/>
    </source>
</evidence>
<evidence type="ECO:0000256" key="5">
    <source>
        <dbReference type="ARBA" id="ARBA00022927"/>
    </source>
</evidence>
<dbReference type="Pfam" id="PF01618">
    <property type="entry name" value="MotA_ExbB"/>
    <property type="match status" value="1"/>
</dbReference>
<name>A0ABY9WRU3_9BACT</name>
<feature type="transmembrane region" description="Helical" evidence="9">
    <location>
        <begin position="115"/>
        <end position="141"/>
    </location>
</feature>
<dbReference type="PANTHER" id="PTHR30625">
    <property type="entry name" value="PROTEIN TOLQ"/>
    <property type="match status" value="1"/>
</dbReference>
<reference evidence="11 12" key="1">
    <citation type="submission" date="2019-08" db="EMBL/GenBank/DDBJ databases">
        <title>Archangium and Cystobacter genomes.</title>
        <authorList>
            <person name="Chen I.-C.K."/>
            <person name="Wielgoss S."/>
        </authorList>
    </citation>
    <scope>NUCLEOTIDE SEQUENCE [LARGE SCALE GENOMIC DNA]</scope>
    <source>
        <strain evidence="11 12">Cbm 6</strain>
    </source>
</reference>
<evidence type="ECO:0000256" key="6">
    <source>
        <dbReference type="ARBA" id="ARBA00022989"/>
    </source>
</evidence>
<dbReference type="RefSeq" id="WP_395822948.1">
    <property type="nucleotide sequence ID" value="NZ_CP043494.1"/>
</dbReference>
<proteinExistence type="inferred from homology"/>
<evidence type="ECO:0000256" key="2">
    <source>
        <dbReference type="ARBA" id="ARBA00022448"/>
    </source>
</evidence>
<evidence type="ECO:0000256" key="3">
    <source>
        <dbReference type="ARBA" id="ARBA00022475"/>
    </source>
</evidence>
<keyword evidence="4 9" id="KW-0812">Transmembrane</keyword>
<dbReference type="EMBL" id="CP043494">
    <property type="protein sequence ID" value="WNG46501.1"/>
    <property type="molecule type" value="Genomic_DNA"/>
</dbReference>
<keyword evidence="2 8" id="KW-0813">Transport</keyword>
<gene>
    <name evidence="11" type="ORF">F0U60_22075</name>
</gene>
<keyword evidence="3" id="KW-1003">Cell membrane</keyword>
<organism evidence="11 12">
    <name type="scientific">Archangium minus</name>
    <dbReference type="NCBI Taxonomy" id="83450"/>
    <lineage>
        <taxon>Bacteria</taxon>
        <taxon>Pseudomonadati</taxon>
        <taxon>Myxococcota</taxon>
        <taxon>Myxococcia</taxon>
        <taxon>Myxococcales</taxon>
        <taxon>Cystobacterineae</taxon>
        <taxon>Archangiaceae</taxon>
        <taxon>Archangium</taxon>
    </lineage>
</organism>
<dbReference type="InterPro" id="IPR050790">
    <property type="entry name" value="ExbB/TolQ_transport"/>
</dbReference>
<evidence type="ECO:0000256" key="7">
    <source>
        <dbReference type="ARBA" id="ARBA00023136"/>
    </source>
</evidence>
<feature type="transmembrane region" description="Helical" evidence="9">
    <location>
        <begin position="12"/>
        <end position="35"/>
    </location>
</feature>
<keyword evidence="6 9" id="KW-1133">Transmembrane helix</keyword>
<feature type="transmembrane region" description="Helical" evidence="9">
    <location>
        <begin position="161"/>
        <end position="190"/>
    </location>
</feature>